<comment type="caution">
    <text evidence="1">The sequence shown here is derived from an EMBL/GenBank/DDBJ whole genome shotgun (WGS) entry which is preliminary data.</text>
</comment>
<name>A0A225VF18_9STRA</name>
<organism evidence="1 2">
    <name type="scientific">Phytophthora megakarya</name>
    <dbReference type="NCBI Taxonomy" id="4795"/>
    <lineage>
        <taxon>Eukaryota</taxon>
        <taxon>Sar</taxon>
        <taxon>Stramenopiles</taxon>
        <taxon>Oomycota</taxon>
        <taxon>Peronosporomycetes</taxon>
        <taxon>Peronosporales</taxon>
        <taxon>Peronosporaceae</taxon>
        <taxon>Phytophthora</taxon>
    </lineage>
</organism>
<dbReference type="AlphaFoldDB" id="A0A225VF18"/>
<dbReference type="OrthoDB" id="116992at2759"/>
<dbReference type="STRING" id="4795.A0A225VF18"/>
<protein>
    <submittedName>
        <fullName evidence="1">Uncharacterized protein</fullName>
    </submittedName>
</protein>
<dbReference type="EMBL" id="NBNE01005556">
    <property type="protein sequence ID" value="OWZ03387.1"/>
    <property type="molecule type" value="Genomic_DNA"/>
</dbReference>
<evidence type="ECO:0000313" key="2">
    <source>
        <dbReference type="Proteomes" id="UP000198211"/>
    </source>
</evidence>
<gene>
    <name evidence="1" type="ORF">PHMEG_00024892</name>
</gene>
<keyword evidence="2" id="KW-1185">Reference proteome</keyword>
<sequence>MVSALVRLLNEHWWSHTGSCFKSSRSSSGDPVCRYSFPRRCVSATRFRNQGVELCRKPAHEYINGFNNVLMAAFKSNHDIQVLLGGRDMANRIYYCCKYVTKDQHQIDSVAAVALAAVRRRQEKELTQSNLLVEHAEKLCVSRKRVAPIAYNLSNRQEMAGPMASLYIQRGSCAYTSAKCENLHLYNILTELSGTNEFACDLVEINTPITDKQTPRVFRPVATLDDYTYRPEKQKLFPAKNYKIHI</sequence>
<reference evidence="2" key="1">
    <citation type="submission" date="2017-03" db="EMBL/GenBank/DDBJ databases">
        <title>Phytopthora megakarya and P. palmivora, two closely related causual agents of cacao black pod achieved similar genome size and gene model numbers by different mechanisms.</title>
        <authorList>
            <person name="Ali S."/>
            <person name="Shao J."/>
            <person name="Larry D.J."/>
            <person name="Kronmiller B."/>
            <person name="Shen D."/>
            <person name="Strem M.D."/>
            <person name="Melnick R.L."/>
            <person name="Guiltinan M.J."/>
            <person name="Tyler B.M."/>
            <person name="Meinhardt L.W."/>
            <person name="Bailey B.A."/>
        </authorList>
    </citation>
    <scope>NUCLEOTIDE SEQUENCE [LARGE SCALE GENOMIC DNA]</scope>
    <source>
        <strain evidence="2">zdho120</strain>
    </source>
</reference>
<evidence type="ECO:0000313" key="1">
    <source>
        <dbReference type="EMBL" id="OWZ03387.1"/>
    </source>
</evidence>
<dbReference type="Proteomes" id="UP000198211">
    <property type="component" value="Unassembled WGS sequence"/>
</dbReference>
<proteinExistence type="predicted"/>
<accession>A0A225VF18</accession>